<evidence type="ECO:0000256" key="4">
    <source>
        <dbReference type="ARBA" id="ARBA00022801"/>
    </source>
</evidence>
<dbReference type="InterPro" id="IPR013520">
    <property type="entry name" value="Ribonucl_H"/>
</dbReference>
<dbReference type="EMBL" id="KB304376">
    <property type="protein sequence ID" value="ELU02084.1"/>
    <property type="molecule type" value="Genomic_DNA"/>
</dbReference>
<dbReference type="SUPFAM" id="SSF53098">
    <property type="entry name" value="Ribonuclease H-like"/>
    <property type="match status" value="1"/>
</dbReference>
<dbReference type="InterPro" id="IPR051274">
    <property type="entry name" value="3-5_Exoribonuclease"/>
</dbReference>
<gene>
    <name evidence="9" type="ORF">CAPTEDRAFT_224647</name>
</gene>
<evidence type="ECO:0000256" key="1">
    <source>
        <dbReference type="ARBA" id="ARBA00022722"/>
    </source>
</evidence>
<evidence type="ECO:0000256" key="5">
    <source>
        <dbReference type="ARBA" id="ARBA00022833"/>
    </source>
</evidence>
<proteinExistence type="predicted"/>
<feature type="domain" description="GRF-type" evidence="8">
    <location>
        <begin position="307"/>
        <end position="356"/>
    </location>
</feature>
<dbReference type="PANTHER" id="PTHR23044:SF61">
    <property type="entry name" value="3'-5' EXORIBONUCLEASE 1-RELATED"/>
    <property type="match status" value="1"/>
</dbReference>
<dbReference type="PROSITE" id="PS51999">
    <property type="entry name" value="ZF_GRF"/>
    <property type="match status" value="1"/>
</dbReference>
<dbReference type="HOGENOM" id="CLU_037266_8_0_1"/>
<dbReference type="InterPro" id="IPR036397">
    <property type="entry name" value="RNaseH_sf"/>
</dbReference>
<dbReference type="InterPro" id="IPR047201">
    <property type="entry name" value="ERI-1_3'hExo-like"/>
</dbReference>
<reference evidence="11" key="1">
    <citation type="submission" date="2012-12" db="EMBL/GenBank/DDBJ databases">
        <authorList>
            <person name="Hellsten U."/>
            <person name="Grimwood J."/>
            <person name="Chapman J.A."/>
            <person name="Shapiro H."/>
            <person name="Aerts A."/>
            <person name="Otillar R.P."/>
            <person name="Terry A.Y."/>
            <person name="Boore J.L."/>
            <person name="Simakov O."/>
            <person name="Marletaz F."/>
            <person name="Cho S.-J."/>
            <person name="Edsinger-Gonzales E."/>
            <person name="Havlak P."/>
            <person name="Kuo D.-H."/>
            <person name="Larsson T."/>
            <person name="Lv J."/>
            <person name="Arendt D."/>
            <person name="Savage R."/>
            <person name="Osoegawa K."/>
            <person name="de Jong P."/>
            <person name="Lindberg D.R."/>
            <person name="Seaver E.C."/>
            <person name="Weisblat D.A."/>
            <person name="Putnam N.H."/>
            <person name="Grigoriev I.V."/>
            <person name="Rokhsar D.S."/>
        </authorList>
    </citation>
    <scope>NUCLEOTIDE SEQUENCE</scope>
    <source>
        <strain evidence="11">I ESC-2004</strain>
    </source>
</reference>
<keyword evidence="6" id="KW-0269">Exonuclease</keyword>
<evidence type="ECO:0000256" key="7">
    <source>
        <dbReference type="PROSITE-ProRule" id="PRU01343"/>
    </source>
</evidence>
<dbReference type="InterPro" id="IPR012337">
    <property type="entry name" value="RNaseH-like_sf"/>
</dbReference>
<dbReference type="GO" id="GO:0008270">
    <property type="term" value="F:zinc ion binding"/>
    <property type="evidence" value="ECO:0007669"/>
    <property type="project" value="UniProtKB-KW"/>
</dbReference>
<evidence type="ECO:0000256" key="6">
    <source>
        <dbReference type="ARBA" id="ARBA00022839"/>
    </source>
</evidence>
<dbReference type="AlphaFoldDB" id="R7U7X9"/>
<evidence type="ECO:0000313" key="11">
    <source>
        <dbReference type="Proteomes" id="UP000014760"/>
    </source>
</evidence>
<evidence type="ECO:0000313" key="10">
    <source>
        <dbReference type="EnsemblMetazoa" id="CapteP224647"/>
    </source>
</evidence>
<reference evidence="10" key="3">
    <citation type="submission" date="2015-06" db="UniProtKB">
        <authorList>
            <consortium name="EnsemblMetazoa"/>
        </authorList>
    </citation>
    <scope>IDENTIFICATION</scope>
</reference>
<protein>
    <recommendedName>
        <fullName evidence="8">GRF-type domain-containing protein</fullName>
    </recommendedName>
</protein>
<dbReference type="Pfam" id="PF00929">
    <property type="entry name" value="RNase_T"/>
    <property type="match status" value="1"/>
</dbReference>
<keyword evidence="4" id="KW-0378">Hydrolase</keyword>
<dbReference type="EnsemblMetazoa" id="CapteT224647">
    <property type="protein sequence ID" value="CapteP224647"/>
    <property type="gene ID" value="CapteG224647"/>
</dbReference>
<keyword evidence="11" id="KW-1185">Reference proteome</keyword>
<reference evidence="9 11" key="2">
    <citation type="journal article" date="2013" name="Nature">
        <title>Insights into bilaterian evolution from three spiralian genomes.</title>
        <authorList>
            <person name="Simakov O."/>
            <person name="Marletaz F."/>
            <person name="Cho S.J."/>
            <person name="Edsinger-Gonzales E."/>
            <person name="Havlak P."/>
            <person name="Hellsten U."/>
            <person name="Kuo D.H."/>
            <person name="Larsson T."/>
            <person name="Lv J."/>
            <person name="Arendt D."/>
            <person name="Savage R."/>
            <person name="Osoegawa K."/>
            <person name="de Jong P."/>
            <person name="Grimwood J."/>
            <person name="Chapman J.A."/>
            <person name="Shapiro H."/>
            <person name="Aerts A."/>
            <person name="Otillar R.P."/>
            <person name="Terry A.Y."/>
            <person name="Boore J.L."/>
            <person name="Grigoriev I.V."/>
            <person name="Lindberg D.R."/>
            <person name="Seaver E.C."/>
            <person name="Weisblat D.A."/>
            <person name="Putnam N.H."/>
            <person name="Rokhsar D.S."/>
        </authorList>
    </citation>
    <scope>NUCLEOTIDE SEQUENCE</scope>
    <source>
        <strain evidence="9 11">I ESC-2004</strain>
    </source>
</reference>
<dbReference type="Proteomes" id="UP000014760">
    <property type="component" value="Unassembled WGS sequence"/>
</dbReference>
<evidence type="ECO:0000313" key="9">
    <source>
        <dbReference type="EMBL" id="ELU02084.1"/>
    </source>
</evidence>
<dbReference type="STRING" id="283909.R7U7X9"/>
<sequence>MSSQSTKELARSLGLLRKRSSNAQHNIRKKCKQPFAYLIVLDFESTCWQDTKFKPQEIIEFPAVLLNTSNGEIEAHFQKYVVPLEYPILSAFCQQLTGITQAQVDDGIPINHCLRSFTTWLQKIKQERNLVFNSVTDATSKGCTFVTWSDWDLGVCLRNECRRKQLRCPAELNSWIDLRAAYKTFYGRQPNGLNGSLKDLGMDYDGREHCGLDDAKNTAKLAWRMMCDGCILNITKTLDQGSIPIQLTALQPRVPANKRQAPAPLTSHMSNCSSVNDSVIGVTVNESSYRTPCNGLAPPLKRTPPMCQCGRRAKRHVTQTPGPNSGRTFFSCPQRCYKSSDGKTFGCGFFKWEDTPNSNEGGYSPRFPSCTKKSPASCASVPSFSLKDISNHSK</sequence>
<keyword evidence="5" id="KW-0862">Zinc</keyword>
<keyword evidence="3 7" id="KW-0863">Zinc-finger</keyword>
<dbReference type="Pfam" id="PF06839">
    <property type="entry name" value="Zn_ribbon_GRF"/>
    <property type="match status" value="1"/>
</dbReference>
<evidence type="ECO:0000259" key="8">
    <source>
        <dbReference type="PROSITE" id="PS51999"/>
    </source>
</evidence>
<dbReference type="FunCoup" id="R7U7X9">
    <property type="interactions" value="1609"/>
</dbReference>
<evidence type="ECO:0000256" key="2">
    <source>
        <dbReference type="ARBA" id="ARBA00022723"/>
    </source>
</evidence>
<dbReference type="EMBL" id="AMQN01008999">
    <property type="status" value="NOT_ANNOTATED_CDS"/>
    <property type="molecule type" value="Genomic_DNA"/>
</dbReference>
<dbReference type="GO" id="GO:0000175">
    <property type="term" value="F:3'-5'-RNA exonuclease activity"/>
    <property type="evidence" value="ECO:0007669"/>
    <property type="project" value="InterPro"/>
</dbReference>
<dbReference type="GO" id="GO:0003676">
    <property type="term" value="F:nucleic acid binding"/>
    <property type="evidence" value="ECO:0007669"/>
    <property type="project" value="InterPro"/>
</dbReference>
<dbReference type="OMA" id="CPMNAFE"/>
<name>R7U7X9_CAPTE</name>
<dbReference type="OrthoDB" id="448399at2759"/>
<keyword evidence="2" id="KW-0479">Metal-binding</keyword>
<dbReference type="PANTHER" id="PTHR23044">
    <property type="entry name" value="3'-5' EXONUCLEASE ERI1-RELATED"/>
    <property type="match status" value="1"/>
</dbReference>
<organism evidence="9">
    <name type="scientific">Capitella teleta</name>
    <name type="common">Polychaete worm</name>
    <dbReference type="NCBI Taxonomy" id="283909"/>
    <lineage>
        <taxon>Eukaryota</taxon>
        <taxon>Metazoa</taxon>
        <taxon>Spiralia</taxon>
        <taxon>Lophotrochozoa</taxon>
        <taxon>Annelida</taxon>
        <taxon>Polychaeta</taxon>
        <taxon>Sedentaria</taxon>
        <taxon>Scolecida</taxon>
        <taxon>Capitellidae</taxon>
        <taxon>Capitella</taxon>
    </lineage>
</organism>
<dbReference type="Gene3D" id="3.30.420.10">
    <property type="entry name" value="Ribonuclease H-like superfamily/Ribonuclease H"/>
    <property type="match status" value="1"/>
</dbReference>
<evidence type="ECO:0000256" key="3">
    <source>
        <dbReference type="ARBA" id="ARBA00022771"/>
    </source>
</evidence>
<dbReference type="InterPro" id="IPR010666">
    <property type="entry name" value="Znf_GRF"/>
</dbReference>
<keyword evidence="1" id="KW-0540">Nuclease</keyword>
<dbReference type="CDD" id="cd06133">
    <property type="entry name" value="ERI-1_3'hExo_like"/>
    <property type="match status" value="1"/>
</dbReference>
<accession>R7U7X9</accession>
<dbReference type="SMART" id="SM00479">
    <property type="entry name" value="EXOIII"/>
    <property type="match status" value="1"/>
</dbReference>